<gene>
    <name evidence="1" type="ORF">VNO77_02893</name>
</gene>
<dbReference type="Proteomes" id="UP001367508">
    <property type="component" value="Unassembled WGS sequence"/>
</dbReference>
<accession>A0AAN9R6H2</accession>
<dbReference type="EMBL" id="JAYMYQ010000001">
    <property type="protein sequence ID" value="KAK7360876.1"/>
    <property type="molecule type" value="Genomic_DNA"/>
</dbReference>
<proteinExistence type="predicted"/>
<keyword evidence="2" id="KW-1185">Reference proteome</keyword>
<sequence>MPLLNTDSLRLPWTDLEEEAVYGVELPMGFWKDVTHAPVFFGIHWTLKACFEQPNSAHPLIHHEASGIDYADRDSRTNLDEANMELTVNRSEPDSLSCGVPKWEPRGQKVMFKKGGRIMGSEKKPPPCDCPCPLL</sequence>
<protein>
    <submittedName>
        <fullName evidence="1">Uncharacterized protein</fullName>
    </submittedName>
</protein>
<organism evidence="1 2">
    <name type="scientific">Canavalia gladiata</name>
    <name type="common">Sword bean</name>
    <name type="synonym">Dolichos gladiatus</name>
    <dbReference type="NCBI Taxonomy" id="3824"/>
    <lineage>
        <taxon>Eukaryota</taxon>
        <taxon>Viridiplantae</taxon>
        <taxon>Streptophyta</taxon>
        <taxon>Embryophyta</taxon>
        <taxon>Tracheophyta</taxon>
        <taxon>Spermatophyta</taxon>
        <taxon>Magnoliopsida</taxon>
        <taxon>eudicotyledons</taxon>
        <taxon>Gunneridae</taxon>
        <taxon>Pentapetalae</taxon>
        <taxon>rosids</taxon>
        <taxon>fabids</taxon>
        <taxon>Fabales</taxon>
        <taxon>Fabaceae</taxon>
        <taxon>Papilionoideae</taxon>
        <taxon>50 kb inversion clade</taxon>
        <taxon>NPAAA clade</taxon>
        <taxon>indigoferoid/millettioid clade</taxon>
        <taxon>Phaseoleae</taxon>
        <taxon>Canavalia</taxon>
    </lineage>
</organism>
<name>A0AAN9R6H2_CANGL</name>
<comment type="caution">
    <text evidence="1">The sequence shown here is derived from an EMBL/GenBank/DDBJ whole genome shotgun (WGS) entry which is preliminary data.</text>
</comment>
<dbReference type="AlphaFoldDB" id="A0AAN9R6H2"/>
<evidence type="ECO:0000313" key="2">
    <source>
        <dbReference type="Proteomes" id="UP001367508"/>
    </source>
</evidence>
<evidence type="ECO:0000313" key="1">
    <source>
        <dbReference type="EMBL" id="KAK7360876.1"/>
    </source>
</evidence>
<reference evidence="1 2" key="1">
    <citation type="submission" date="2024-01" db="EMBL/GenBank/DDBJ databases">
        <title>The genomes of 5 underutilized Papilionoideae crops provide insights into root nodulation and disease resistanc.</title>
        <authorList>
            <person name="Jiang F."/>
        </authorList>
    </citation>
    <scope>NUCLEOTIDE SEQUENCE [LARGE SCALE GENOMIC DNA]</scope>
    <source>
        <strain evidence="1">LVBAO_FW01</strain>
        <tissue evidence="1">Leaves</tissue>
    </source>
</reference>